<dbReference type="RefSeq" id="WP_200357625.1">
    <property type="nucleotide sequence ID" value="NZ_JAENIL010000047.1"/>
</dbReference>
<protein>
    <submittedName>
        <fullName evidence="3">Amidohydrolase</fullName>
    </submittedName>
</protein>
<feature type="domain" description="Amidohydrolase-related" evidence="2">
    <location>
        <begin position="3"/>
        <end position="289"/>
    </location>
</feature>
<dbReference type="Pfam" id="PF04909">
    <property type="entry name" value="Amidohydro_2"/>
    <property type="match status" value="1"/>
</dbReference>
<dbReference type="AlphaFoldDB" id="A0A934VRH8"/>
<dbReference type="GO" id="GO:0016831">
    <property type="term" value="F:carboxy-lyase activity"/>
    <property type="evidence" value="ECO:0007669"/>
    <property type="project" value="InterPro"/>
</dbReference>
<dbReference type="SUPFAM" id="SSF51556">
    <property type="entry name" value="Metallo-dependent hydrolases"/>
    <property type="match status" value="1"/>
</dbReference>
<reference evidence="3" key="1">
    <citation type="submission" date="2021-01" db="EMBL/GenBank/DDBJ databases">
        <title>Modified the classification status of verrucomicrobia.</title>
        <authorList>
            <person name="Feng X."/>
        </authorList>
    </citation>
    <scope>NUCLEOTIDE SEQUENCE</scope>
    <source>
        <strain evidence="3">KCTC 13126</strain>
    </source>
</reference>
<sequence length="290" mass="32251">MIVDSHIHLYPPEVFSAPKAWAEKRGETYWLSCVAPPKGKSLQAWKTVDELLEDMDAAGVEHAIILAWYWEKHDSCVENQAWQKQWISQHPDRLSALAPFNALGGEAAIDLFKSALDSGFKGLGELNPPAQGYAYSNPILHQALELAGQYDAVANFHVTDPTTHDYPGKITTPYSELLKLANEHSSTQFIFAHLGGCEAFRVKESAPANVYYDTAACPLLYKEPVYRKFCDTISPDKILFGTDYPLRVFPKDKNSPEFSAPLAELTNTTLTSSETKAILGLNARKLFKLS</sequence>
<dbReference type="EMBL" id="JAENIL010000047">
    <property type="protein sequence ID" value="MBK1879412.1"/>
    <property type="molecule type" value="Genomic_DNA"/>
</dbReference>
<keyword evidence="1" id="KW-0456">Lyase</keyword>
<name>A0A934VRH8_9BACT</name>
<keyword evidence="4" id="KW-1185">Reference proteome</keyword>
<dbReference type="InterPro" id="IPR006680">
    <property type="entry name" value="Amidohydro-rel"/>
</dbReference>
<dbReference type="GO" id="GO:0005737">
    <property type="term" value="C:cytoplasm"/>
    <property type="evidence" value="ECO:0007669"/>
    <property type="project" value="TreeGrafter"/>
</dbReference>
<dbReference type="GO" id="GO:0016787">
    <property type="term" value="F:hydrolase activity"/>
    <property type="evidence" value="ECO:0007669"/>
    <property type="project" value="InterPro"/>
</dbReference>
<proteinExistence type="predicted"/>
<evidence type="ECO:0000259" key="2">
    <source>
        <dbReference type="Pfam" id="PF04909"/>
    </source>
</evidence>
<dbReference type="InterPro" id="IPR032465">
    <property type="entry name" value="ACMSD"/>
</dbReference>
<dbReference type="PANTHER" id="PTHR21240:SF28">
    <property type="entry name" value="ISO-OROTATE DECARBOXYLASE (EUROFUNG)"/>
    <property type="match status" value="1"/>
</dbReference>
<evidence type="ECO:0000313" key="4">
    <source>
        <dbReference type="Proteomes" id="UP000617628"/>
    </source>
</evidence>
<dbReference type="Proteomes" id="UP000617628">
    <property type="component" value="Unassembled WGS sequence"/>
</dbReference>
<organism evidence="3 4">
    <name type="scientific">Pelagicoccus mobilis</name>
    <dbReference type="NCBI Taxonomy" id="415221"/>
    <lineage>
        <taxon>Bacteria</taxon>
        <taxon>Pseudomonadati</taxon>
        <taxon>Verrucomicrobiota</taxon>
        <taxon>Opitutia</taxon>
        <taxon>Puniceicoccales</taxon>
        <taxon>Pelagicoccaceae</taxon>
        <taxon>Pelagicoccus</taxon>
    </lineage>
</organism>
<evidence type="ECO:0000256" key="1">
    <source>
        <dbReference type="ARBA" id="ARBA00023239"/>
    </source>
</evidence>
<dbReference type="Gene3D" id="3.20.20.140">
    <property type="entry name" value="Metal-dependent hydrolases"/>
    <property type="match status" value="1"/>
</dbReference>
<accession>A0A934VRH8</accession>
<dbReference type="InterPro" id="IPR032466">
    <property type="entry name" value="Metal_Hydrolase"/>
</dbReference>
<evidence type="ECO:0000313" key="3">
    <source>
        <dbReference type="EMBL" id="MBK1879412.1"/>
    </source>
</evidence>
<dbReference type="GO" id="GO:0019748">
    <property type="term" value="P:secondary metabolic process"/>
    <property type="evidence" value="ECO:0007669"/>
    <property type="project" value="TreeGrafter"/>
</dbReference>
<comment type="caution">
    <text evidence="3">The sequence shown here is derived from an EMBL/GenBank/DDBJ whole genome shotgun (WGS) entry which is preliminary data.</text>
</comment>
<dbReference type="PANTHER" id="PTHR21240">
    <property type="entry name" value="2-AMINO-3-CARBOXYLMUCONATE-6-SEMIALDEHYDE DECARBOXYLASE"/>
    <property type="match status" value="1"/>
</dbReference>
<gene>
    <name evidence="3" type="ORF">JIN87_21170</name>
</gene>